<evidence type="ECO:0000313" key="2">
    <source>
        <dbReference type="EMBL" id="CAD8915825.1"/>
    </source>
</evidence>
<evidence type="ECO:0000256" key="1">
    <source>
        <dbReference type="SAM" id="MobiDB-lite"/>
    </source>
</evidence>
<feature type="compositionally biased region" description="Basic and acidic residues" evidence="1">
    <location>
        <begin position="147"/>
        <end position="161"/>
    </location>
</feature>
<reference evidence="2" key="1">
    <citation type="submission" date="2021-01" db="EMBL/GenBank/DDBJ databases">
        <authorList>
            <person name="Corre E."/>
            <person name="Pelletier E."/>
            <person name="Niang G."/>
            <person name="Scheremetjew M."/>
            <person name="Finn R."/>
            <person name="Kale V."/>
            <person name="Holt S."/>
            <person name="Cochrane G."/>
            <person name="Meng A."/>
            <person name="Brown T."/>
            <person name="Cohen L."/>
        </authorList>
    </citation>
    <scope>NUCLEOTIDE SEQUENCE</scope>
    <source>
        <strain evidence="2">Ms1</strain>
    </source>
</reference>
<dbReference type="AlphaFoldDB" id="A0A7S1CF15"/>
<proteinExistence type="predicted"/>
<protein>
    <submittedName>
        <fullName evidence="2">Uncharacterized protein</fullName>
    </submittedName>
</protein>
<sequence>MATAPDADAVWKAACGSLFFYAGKGNVASVKSSLDDAVIRSRARFPPLDAQRRRQRGSDDVNDAERIHVLKEAHDSVRSTLLHATCYSKGGGSTAWPELACFLVSLMPTAWVNRRNAVGATALDYAIGASEQGRTVHARPDAGAWRGSREDRARARAAGRE</sequence>
<name>A0A7S1CF15_9STRA</name>
<accession>A0A7S1CF15</accession>
<feature type="region of interest" description="Disordered" evidence="1">
    <location>
        <begin position="137"/>
        <end position="161"/>
    </location>
</feature>
<gene>
    <name evidence="2" type="ORF">BSP0115_LOCUS9082</name>
</gene>
<organism evidence="2">
    <name type="scientific">Bicosoecida sp. CB-2014</name>
    <dbReference type="NCBI Taxonomy" id="1486930"/>
    <lineage>
        <taxon>Eukaryota</taxon>
        <taxon>Sar</taxon>
        <taxon>Stramenopiles</taxon>
        <taxon>Bigyra</taxon>
        <taxon>Opalozoa</taxon>
        <taxon>Bicosoecida</taxon>
    </lineage>
</organism>
<dbReference type="EMBL" id="HBFS01013358">
    <property type="protein sequence ID" value="CAD8915825.1"/>
    <property type="molecule type" value="Transcribed_RNA"/>
</dbReference>